<feature type="transmembrane region" description="Helical" evidence="7">
    <location>
        <begin position="105"/>
        <end position="126"/>
    </location>
</feature>
<dbReference type="OrthoDB" id="9793283at2"/>
<feature type="transmembrane region" description="Helical" evidence="7">
    <location>
        <begin position="252"/>
        <end position="282"/>
    </location>
</feature>
<keyword evidence="6 7" id="KW-0472">Membrane</keyword>
<dbReference type="Gene3D" id="1.20.1250.20">
    <property type="entry name" value="MFS general substrate transporter like domains"/>
    <property type="match status" value="1"/>
</dbReference>
<evidence type="ECO:0000256" key="3">
    <source>
        <dbReference type="ARBA" id="ARBA00022475"/>
    </source>
</evidence>
<dbReference type="InterPro" id="IPR050171">
    <property type="entry name" value="MFS_Transporters"/>
</dbReference>
<evidence type="ECO:0000256" key="1">
    <source>
        <dbReference type="ARBA" id="ARBA00004651"/>
    </source>
</evidence>
<accession>A0A6A8D9B0</accession>
<feature type="transmembrane region" description="Helical" evidence="7">
    <location>
        <begin position="42"/>
        <end position="63"/>
    </location>
</feature>
<feature type="transmembrane region" description="Helical" evidence="7">
    <location>
        <begin position="75"/>
        <end position="99"/>
    </location>
</feature>
<feature type="transmembrane region" description="Helical" evidence="7">
    <location>
        <begin position="138"/>
        <end position="159"/>
    </location>
</feature>
<comment type="caution">
    <text evidence="9">The sequence shown here is derived from an EMBL/GenBank/DDBJ whole genome shotgun (WGS) entry which is preliminary data.</text>
</comment>
<evidence type="ECO:0000256" key="7">
    <source>
        <dbReference type="SAM" id="Phobius"/>
    </source>
</evidence>
<proteinExistence type="predicted"/>
<dbReference type="PROSITE" id="PS50850">
    <property type="entry name" value="MFS"/>
    <property type="match status" value="1"/>
</dbReference>
<dbReference type="InterPro" id="IPR005829">
    <property type="entry name" value="Sugar_transporter_CS"/>
</dbReference>
<feature type="domain" description="Major facilitator superfamily (MFS) profile" evidence="8">
    <location>
        <begin position="1"/>
        <end position="405"/>
    </location>
</feature>
<feature type="transmembrane region" description="Helical" evidence="7">
    <location>
        <begin position="383"/>
        <end position="401"/>
    </location>
</feature>
<dbReference type="GO" id="GO:0022857">
    <property type="term" value="F:transmembrane transporter activity"/>
    <property type="evidence" value="ECO:0007669"/>
    <property type="project" value="InterPro"/>
</dbReference>
<feature type="transmembrane region" description="Helical" evidence="7">
    <location>
        <begin position="15"/>
        <end position="36"/>
    </location>
</feature>
<dbReference type="PANTHER" id="PTHR23517:SF3">
    <property type="entry name" value="INTEGRAL MEMBRANE TRANSPORT PROTEIN"/>
    <property type="match status" value="1"/>
</dbReference>
<dbReference type="CDD" id="cd17329">
    <property type="entry name" value="MFS_MdtH_MDR_like"/>
    <property type="match status" value="1"/>
</dbReference>
<evidence type="ECO:0000256" key="2">
    <source>
        <dbReference type="ARBA" id="ARBA00022448"/>
    </source>
</evidence>
<dbReference type="AlphaFoldDB" id="A0A6A8D9B0"/>
<evidence type="ECO:0000259" key="8">
    <source>
        <dbReference type="PROSITE" id="PS50850"/>
    </source>
</evidence>
<evidence type="ECO:0000256" key="4">
    <source>
        <dbReference type="ARBA" id="ARBA00022692"/>
    </source>
</evidence>
<name>A0A6A8D9B0_9BACI</name>
<reference evidence="9" key="1">
    <citation type="submission" date="2019-11" db="EMBL/GenBank/DDBJ databases">
        <authorList>
            <person name="Li J."/>
        </authorList>
    </citation>
    <scope>NUCLEOTIDE SEQUENCE</scope>
    <source>
        <strain evidence="9">B6B</strain>
    </source>
</reference>
<organism evidence="9 10">
    <name type="scientific">Aquibacillus halophilus</name>
    <dbReference type="NCBI Taxonomy" id="930132"/>
    <lineage>
        <taxon>Bacteria</taxon>
        <taxon>Bacillati</taxon>
        <taxon>Bacillota</taxon>
        <taxon>Bacilli</taxon>
        <taxon>Bacillales</taxon>
        <taxon>Bacillaceae</taxon>
        <taxon>Aquibacillus</taxon>
    </lineage>
</organism>
<protein>
    <submittedName>
        <fullName evidence="9">MFS transporter</fullName>
    </submittedName>
</protein>
<dbReference type="GO" id="GO:0005886">
    <property type="term" value="C:plasma membrane"/>
    <property type="evidence" value="ECO:0007669"/>
    <property type="project" value="UniProtKB-SubCell"/>
</dbReference>
<sequence length="422" mass="47747">MTRFRDYHKNVKIRIIQIFFSDMVAGAIFPFIAIYFSEYYGATITGLLLFINVVIGLIVGLYGGYYADLIGRKKLMIIAGFIRMFAFIVMAIANSPLFISPELTFLMALLVGSSLGLDGPAADAMIIDITKPSERKGVYSLIYWSFNLAFAVGGILGALTFKNYLFELLVVLSISSLLSNILVIFFIEETLRKIETVRQKQVLLNMFKSYKEVAGDKLFLYFILAGLLLQSIENQMENYIGIRLNQEMPQQSLLFIDVTGIEMVGFLKAENTIIVVLLTVFITRWVSKLKEERTFLLSIFIFTTGYVAVSYFNNVWVLLLFMAIATIGELMRVPIQQDFLASIPTDDKRSSYMALYGMVFYGSMMVSSIFVSLGALFNSETMSLLILLTGFIGLMIIKRILPELKTRRDNVSLKNQKDIFTE</sequence>
<dbReference type="PANTHER" id="PTHR23517">
    <property type="entry name" value="RESISTANCE PROTEIN MDTM, PUTATIVE-RELATED-RELATED"/>
    <property type="match status" value="1"/>
</dbReference>
<dbReference type="Pfam" id="PF07690">
    <property type="entry name" value="MFS_1"/>
    <property type="match status" value="2"/>
</dbReference>
<dbReference type="EMBL" id="WJNG01000004">
    <property type="protein sequence ID" value="MRH42184.1"/>
    <property type="molecule type" value="Genomic_DNA"/>
</dbReference>
<feature type="transmembrane region" description="Helical" evidence="7">
    <location>
        <begin position="165"/>
        <end position="187"/>
    </location>
</feature>
<dbReference type="InterPro" id="IPR011701">
    <property type="entry name" value="MFS"/>
</dbReference>
<dbReference type="Proteomes" id="UP000799092">
    <property type="component" value="Unassembled WGS sequence"/>
</dbReference>
<dbReference type="SUPFAM" id="SSF103473">
    <property type="entry name" value="MFS general substrate transporter"/>
    <property type="match status" value="1"/>
</dbReference>
<feature type="transmembrane region" description="Helical" evidence="7">
    <location>
        <begin position="354"/>
        <end position="377"/>
    </location>
</feature>
<dbReference type="RefSeq" id="WP_153735841.1">
    <property type="nucleotide sequence ID" value="NZ_WJNG01000004.1"/>
</dbReference>
<keyword evidence="4 7" id="KW-0812">Transmembrane</keyword>
<evidence type="ECO:0000256" key="5">
    <source>
        <dbReference type="ARBA" id="ARBA00022989"/>
    </source>
</evidence>
<keyword evidence="3" id="KW-1003">Cell membrane</keyword>
<dbReference type="PROSITE" id="PS00216">
    <property type="entry name" value="SUGAR_TRANSPORT_1"/>
    <property type="match status" value="1"/>
</dbReference>
<evidence type="ECO:0000313" key="9">
    <source>
        <dbReference type="EMBL" id="MRH42184.1"/>
    </source>
</evidence>
<gene>
    <name evidence="9" type="ORF">GH741_05770</name>
</gene>
<keyword evidence="2" id="KW-0813">Transport</keyword>
<comment type="subcellular location">
    <subcellularLocation>
        <location evidence="1">Cell membrane</location>
        <topology evidence="1">Multi-pass membrane protein</topology>
    </subcellularLocation>
</comment>
<dbReference type="InterPro" id="IPR036259">
    <property type="entry name" value="MFS_trans_sf"/>
</dbReference>
<feature type="transmembrane region" description="Helical" evidence="7">
    <location>
        <begin position="294"/>
        <end position="309"/>
    </location>
</feature>
<dbReference type="InterPro" id="IPR020846">
    <property type="entry name" value="MFS_dom"/>
</dbReference>
<evidence type="ECO:0000256" key="6">
    <source>
        <dbReference type="ARBA" id="ARBA00023136"/>
    </source>
</evidence>
<keyword evidence="5 7" id="KW-1133">Transmembrane helix</keyword>
<evidence type="ECO:0000313" key="10">
    <source>
        <dbReference type="Proteomes" id="UP000799092"/>
    </source>
</evidence>
<keyword evidence="10" id="KW-1185">Reference proteome</keyword>